<dbReference type="EMBL" id="FMYI01000001">
    <property type="protein sequence ID" value="SDB81169.1"/>
    <property type="molecule type" value="Genomic_DNA"/>
</dbReference>
<keyword evidence="4 8" id="KW-0812">Transmembrane</keyword>
<feature type="transmembrane region" description="Helical" evidence="8">
    <location>
        <begin position="20"/>
        <end position="44"/>
    </location>
</feature>
<evidence type="ECO:0000256" key="6">
    <source>
        <dbReference type="ARBA" id="ARBA00023136"/>
    </source>
</evidence>
<gene>
    <name evidence="11" type="ORF">SAMN05421734_10157</name>
</gene>
<keyword evidence="6 8" id="KW-0472">Membrane</keyword>
<dbReference type="GO" id="GO:0004713">
    <property type="term" value="F:protein tyrosine kinase activity"/>
    <property type="evidence" value="ECO:0007669"/>
    <property type="project" value="TreeGrafter"/>
</dbReference>
<dbReference type="PANTHER" id="PTHR32309:SF13">
    <property type="entry name" value="FERRIC ENTEROBACTIN TRANSPORT PROTEIN FEPE"/>
    <property type="match status" value="1"/>
</dbReference>
<evidence type="ECO:0000256" key="5">
    <source>
        <dbReference type="ARBA" id="ARBA00022989"/>
    </source>
</evidence>
<feature type="domain" description="Tyrosine-protein kinase G-rich" evidence="10">
    <location>
        <begin position="153"/>
        <end position="198"/>
    </location>
</feature>
<keyword evidence="3" id="KW-1003">Cell membrane</keyword>
<dbReference type="InterPro" id="IPR050445">
    <property type="entry name" value="Bact_polysacc_biosynth/exp"/>
</dbReference>
<evidence type="ECO:0000313" key="11">
    <source>
        <dbReference type="EMBL" id="SDB81169.1"/>
    </source>
</evidence>
<dbReference type="AlphaFoldDB" id="A0A1G6GH01"/>
<accession>A0A1G6GH01</accession>
<evidence type="ECO:0000313" key="12">
    <source>
        <dbReference type="Proteomes" id="UP000242949"/>
    </source>
</evidence>
<keyword evidence="12" id="KW-1185">Reference proteome</keyword>
<dbReference type="PANTHER" id="PTHR32309">
    <property type="entry name" value="TYROSINE-PROTEIN KINASE"/>
    <property type="match status" value="1"/>
</dbReference>
<keyword evidence="5 8" id="KW-1133">Transmembrane helix</keyword>
<feature type="region of interest" description="Disordered" evidence="7">
    <location>
        <begin position="232"/>
        <end position="257"/>
    </location>
</feature>
<dbReference type="Pfam" id="PF02706">
    <property type="entry name" value="Wzz"/>
    <property type="match status" value="1"/>
</dbReference>
<dbReference type="OrthoDB" id="2360475at2"/>
<dbReference type="GO" id="GO:0005886">
    <property type="term" value="C:plasma membrane"/>
    <property type="evidence" value="ECO:0007669"/>
    <property type="project" value="UniProtKB-SubCell"/>
</dbReference>
<evidence type="ECO:0000256" key="4">
    <source>
        <dbReference type="ARBA" id="ARBA00022692"/>
    </source>
</evidence>
<evidence type="ECO:0000256" key="7">
    <source>
        <dbReference type="SAM" id="MobiDB-lite"/>
    </source>
</evidence>
<dbReference type="RefSeq" id="WP_090791611.1">
    <property type="nucleotide sequence ID" value="NZ_FMYI01000001.1"/>
</dbReference>
<evidence type="ECO:0000259" key="10">
    <source>
        <dbReference type="Pfam" id="PF13807"/>
    </source>
</evidence>
<comment type="subcellular location">
    <subcellularLocation>
        <location evidence="1">Cell membrane</location>
        <topology evidence="1">Multi-pass membrane protein</topology>
    </subcellularLocation>
</comment>
<evidence type="ECO:0000256" key="2">
    <source>
        <dbReference type="ARBA" id="ARBA00006683"/>
    </source>
</evidence>
<feature type="transmembrane region" description="Helical" evidence="8">
    <location>
        <begin position="178"/>
        <end position="199"/>
    </location>
</feature>
<dbReference type="Proteomes" id="UP000242949">
    <property type="component" value="Unassembled WGS sequence"/>
</dbReference>
<dbReference type="InterPro" id="IPR003856">
    <property type="entry name" value="LPS_length_determ_N"/>
</dbReference>
<dbReference type="Pfam" id="PF13807">
    <property type="entry name" value="GNVR"/>
    <property type="match status" value="1"/>
</dbReference>
<name>A0A1G6GH01_9BACI</name>
<comment type="similarity">
    <text evidence="2">Belongs to the CpsC/CapA family.</text>
</comment>
<evidence type="ECO:0000256" key="3">
    <source>
        <dbReference type="ARBA" id="ARBA00022475"/>
    </source>
</evidence>
<evidence type="ECO:0000256" key="8">
    <source>
        <dbReference type="SAM" id="Phobius"/>
    </source>
</evidence>
<reference evidence="12" key="1">
    <citation type="submission" date="2016-09" db="EMBL/GenBank/DDBJ databases">
        <authorList>
            <person name="Varghese N."/>
            <person name="Submissions S."/>
        </authorList>
    </citation>
    <scope>NUCLEOTIDE SEQUENCE [LARGE SCALE GENOMIC DNA]</scope>
    <source>
        <strain evidence="12">S5</strain>
    </source>
</reference>
<organism evidence="11 12">
    <name type="scientific">Pelagirhabdus alkalitolerans</name>
    <dbReference type="NCBI Taxonomy" id="1612202"/>
    <lineage>
        <taxon>Bacteria</taxon>
        <taxon>Bacillati</taxon>
        <taxon>Bacillota</taxon>
        <taxon>Bacilli</taxon>
        <taxon>Bacillales</taxon>
        <taxon>Bacillaceae</taxon>
        <taxon>Pelagirhabdus</taxon>
    </lineage>
</organism>
<protein>
    <submittedName>
        <fullName evidence="11">Capsular polysaccharide biosynthesis protein</fullName>
    </submittedName>
</protein>
<proteinExistence type="inferred from homology"/>
<evidence type="ECO:0000256" key="1">
    <source>
        <dbReference type="ARBA" id="ARBA00004651"/>
    </source>
</evidence>
<dbReference type="InterPro" id="IPR032807">
    <property type="entry name" value="GNVR"/>
</dbReference>
<dbReference type="STRING" id="1612202.SAMN05421734_10157"/>
<evidence type="ECO:0000259" key="9">
    <source>
        <dbReference type="Pfam" id="PF02706"/>
    </source>
</evidence>
<feature type="domain" description="Polysaccharide chain length determinant N-terminal" evidence="9">
    <location>
        <begin position="3"/>
        <end position="98"/>
    </location>
</feature>
<sequence length="257" mass="27896">MEETISLQEIVAIIRKRLGLIILLTIGAALISGVVTTFFMTPIYESSTQFLVNQNQAPNETEVSGVELNDLRTNVELINTYNVIIQSDRILSEVQEELGLNISTTALSNKLTVDNENDSQVVTVSATDPDPEMAVQIVNTTVGVFQDQIGDLMNVDNVNVLNEAQVPLNPSPISPNTMLNIAIAGVLGLMVGVGLAFLLDFLDTTVKTEEDVEKDLGLPVIGIVSHISDRDIATPSPQSVRPVRERRQMNGQAKKTS</sequence>